<dbReference type="Proteomes" id="UP000276249">
    <property type="component" value="Unassembled WGS sequence"/>
</dbReference>
<dbReference type="RefSeq" id="WP_088769771.1">
    <property type="nucleotide sequence ID" value="NZ_CP022130.1"/>
</dbReference>
<keyword evidence="4" id="KW-1003">Cell membrane</keyword>
<dbReference type="InterPro" id="IPR002549">
    <property type="entry name" value="AI-2E-like"/>
</dbReference>
<reference evidence="12 13" key="1">
    <citation type="submission" date="2018-10" db="EMBL/GenBank/DDBJ databases">
        <title>Genome sequences of five Lactobacillus pentosus strains isolated from brines of traditionally fermented spanish-style green table olives and differences between them.</title>
        <authorList>
            <person name="Jimenez Diaz R."/>
        </authorList>
    </citation>
    <scope>NUCLEOTIDE SEQUENCE [LARGE SCALE GENOMIC DNA]</scope>
    <source>
        <strain evidence="10 12">IG10</strain>
        <strain evidence="11 13">IG8</strain>
    </source>
</reference>
<protein>
    <submittedName>
        <fullName evidence="11">AI-2E family transporter</fullName>
    </submittedName>
</protein>
<evidence type="ECO:0000256" key="1">
    <source>
        <dbReference type="ARBA" id="ARBA00004651"/>
    </source>
</evidence>
<evidence type="ECO:0000313" key="11">
    <source>
        <dbReference type="EMBL" id="RMW50939.1"/>
    </source>
</evidence>
<evidence type="ECO:0000256" key="4">
    <source>
        <dbReference type="ARBA" id="ARBA00022475"/>
    </source>
</evidence>
<evidence type="ECO:0000256" key="2">
    <source>
        <dbReference type="ARBA" id="ARBA00009773"/>
    </source>
</evidence>
<dbReference type="EMBL" id="RDCL01000097">
    <property type="protein sequence ID" value="RMW50939.1"/>
    <property type="molecule type" value="Genomic_DNA"/>
</dbReference>
<evidence type="ECO:0000256" key="7">
    <source>
        <dbReference type="ARBA" id="ARBA00023136"/>
    </source>
</evidence>
<dbReference type="GO" id="GO:0055085">
    <property type="term" value="P:transmembrane transport"/>
    <property type="evidence" value="ECO:0007669"/>
    <property type="project" value="TreeGrafter"/>
</dbReference>
<evidence type="ECO:0000256" key="5">
    <source>
        <dbReference type="ARBA" id="ARBA00022692"/>
    </source>
</evidence>
<feature type="transmembrane region" description="Helical" evidence="9">
    <location>
        <begin position="166"/>
        <end position="191"/>
    </location>
</feature>
<comment type="caution">
    <text evidence="11">The sequence shown here is derived from an EMBL/GenBank/DDBJ whole genome shotgun (WGS) entry which is preliminary data.</text>
</comment>
<evidence type="ECO:0000313" key="13">
    <source>
        <dbReference type="Proteomes" id="UP000281061"/>
    </source>
</evidence>
<dbReference type="PANTHER" id="PTHR21716">
    <property type="entry name" value="TRANSMEMBRANE PROTEIN"/>
    <property type="match status" value="1"/>
</dbReference>
<organism evidence="11 13">
    <name type="scientific">Lactiplantibacillus pentosus</name>
    <name type="common">Lactobacillus pentosus</name>
    <dbReference type="NCBI Taxonomy" id="1589"/>
    <lineage>
        <taxon>Bacteria</taxon>
        <taxon>Bacillati</taxon>
        <taxon>Bacillota</taxon>
        <taxon>Bacilli</taxon>
        <taxon>Lactobacillales</taxon>
        <taxon>Lactobacillaceae</taxon>
        <taxon>Lactiplantibacillus</taxon>
    </lineage>
</organism>
<feature type="transmembrane region" description="Helical" evidence="9">
    <location>
        <begin position="291"/>
        <end position="313"/>
    </location>
</feature>
<dbReference type="Pfam" id="PF01594">
    <property type="entry name" value="AI-2E_transport"/>
    <property type="match status" value="1"/>
</dbReference>
<name>A0A2S9VHN6_LACPE</name>
<dbReference type="GO" id="GO:0005886">
    <property type="term" value="C:plasma membrane"/>
    <property type="evidence" value="ECO:0007669"/>
    <property type="project" value="UniProtKB-SubCell"/>
</dbReference>
<keyword evidence="6 9" id="KW-1133">Transmembrane helix</keyword>
<dbReference type="AlphaFoldDB" id="A0A2S9VHN6"/>
<evidence type="ECO:0000313" key="12">
    <source>
        <dbReference type="Proteomes" id="UP000276249"/>
    </source>
</evidence>
<keyword evidence="5 9" id="KW-0812">Transmembrane</keyword>
<evidence type="ECO:0000256" key="9">
    <source>
        <dbReference type="SAM" id="Phobius"/>
    </source>
</evidence>
<evidence type="ECO:0000256" key="6">
    <source>
        <dbReference type="ARBA" id="ARBA00022989"/>
    </source>
</evidence>
<proteinExistence type="inferred from homology"/>
<sequence>MFKRLKESSLLFWSLEILIVATLIWVCTNIGFLFQPIGTFLSVVFMPIVISGFLFYMLNPLVKLLTKIHYKKFHISRTGAVAIVFVLLFGILAWGAVSLLPRLVTQVTQLIYNLPSIATEMQKVATKMISNSSVLQKIDITSYTKQFNGEISKYAQNFLSSLSSSVVTVISTITSVTIMAITIPVVLFYMLKDSEKFIPAISRFLPKKQRPEVIGLLQKMGDTISSYISGQVIECLFVGTFTAIGYILISQPYGLLLGVIAGLTNIIPYVGPYIGIAPSLIVAFTQSPMQVVYVIIVVVIVQQVDGNLIYPNIIGRTLKIHPLTIIILLLAAGNIAGILGMILAIPFYAVVRTVVIYLYNIVELRNEEHLRKQTTVYQPQPAKATQASIPANKKSSKSSK</sequence>
<dbReference type="PANTHER" id="PTHR21716:SF53">
    <property type="entry name" value="PERMEASE PERM-RELATED"/>
    <property type="match status" value="1"/>
</dbReference>
<feature type="transmembrane region" description="Helical" evidence="9">
    <location>
        <begin position="325"/>
        <end position="351"/>
    </location>
</feature>
<accession>A0A2S9VHN6</accession>
<feature type="transmembrane region" description="Helical" evidence="9">
    <location>
        <begin position="40"/>
        <end position="58"/>
    </location>
</feature>
<feature type="transmembrane region" description="Helical" evidence="9">
    <location>
        <begin position="255"/>
        <end position="284"/>
    </location>
</feature>
<evidence type="ECO:0000256" key="3">
    <source>
        <dbReference type="ARBA" id="ARBA00022448"/>
    </source>
</evidence>
<feature type="transmembrane region" description="Helical" evidence="9">
    <location>
        <begin position="79"/>
        <end position="100"/>
    </location>
</feature>
<dbReference type="EMBL" id="RDCJ01000121">
    <property type="protein sequence ID" value="RMW41857.1"/>
    <property type="molecule type" value="Genomic_DNA"/>
</dbReference>
<evidence type="ECO:0000313" key="10">
    <source>
        <dbReference type="EMBL" id="RMW41857.1"/>
    </source>
</evidence>
<comment type="subcellular location">
    <subcellularLocation>
        <location evidence="1">Cell membrane</location>
        <topology evidence="1">Multi-pass membrane protein</topology>
    </subcellularLocation>
</comment>
<dbReference type="Proteomes" id="UP000281061">
    <property type="component" value="Unassembled WGS sequence"/>
</dbReference>
<comment type="similarity">
    <text evidence="2">Belongs to the autoinducer-2 exporter (AI-2E) (TC 2.A.86) family.</text>
</comment>
<gene>
    <name evidence="11" type="ORF">D6U17_17795</name>
    <name evidence="10" type="ORF">D6U18_17870</name>
</gene>
<feature type="compositionally biased region" description="Polar residues" evidence="8">
    <location>
        <begin position="375"/>
        <end position="389"/>
    </location>
</feature>
<feature type="transmembrane region" description="Helical" evidence="9">
    <location>
        <begin position="12"/>
        <end position="34"/>
    </location>
</feature>
<feature type="transmembrane region" description="Helical" evidence="9">
    <location>
        <begin position="227"/>
        <end position="249"/>
    </location>
</feature>
<evidence type="ECO:0000256" key="8">
    <source>
        <dbReference type="SAM" id="MobiDB-lite"/>
    </source>
</evidence>
<keyword evidence="3" id="KW-0813">Transport</keyword>
<feature type="region of interest" description="Disordered" evidence="8">
    <location>
        <begin position="375"/>
        <end position="400"/>
    </location>
</feature>
<keyword evidence="7 9" id="KW-0472">Membrane</keyword>